<dbReference type="Proteomes" id="UP000662572">
    <property type="component" value="Unassembled WGS sequence"/>
</dbReference>
<keyword evidence="5" id="KW-1185">Reference proteome</keyword>
<keyword evidence="1" id="KW-0808">Transferase</keyword>
<dbReference type="Gene3D" id="3.40.630.30">
    <property type="match status" value="1"/>
</dbReference>
<dbReference type="InterPro" id="IPR050680">
    <property type="entry name" value="YpeA/RimI_acetyltransf"/>
</dbReference>
<reference evidence="4" key="1">
    <citation type="journal article" date="2014" name="Int. J. Syst. Evol. Microbiol.">
        <title>Complete genome sequence of Corynebacterium casei LMG S-19264T (=DSM 44701T), isolated from a smear-ripened cheese.</title>
        <authorList>
            <consortium name="US DOE Joint Genome Institute (JGI-PGF)"/>
            <person name="Walter F."/>
            <person name="Albersmeier A."/>
            <person name="Kalinowski J."/>
            <person name="Ruckert C."/>
        </authorList>
    </citation>
    <scope>NUCLEOTIDE SEQUENCE</scope>
    <source>
        <strain evidence="4">KCTC 32296</strain>
    </source>
</reference>
<evidence type="ECO:0000313" key="4">
    <source>
        <dbReference type="EMBL" id="GGZ24562.1"/>
    </source>
</evidence>
<evidence type="ECO:0000256" key="1">
    <source>
        <dbReference type="ARBA" id="ARBA00022679"/>
    </source>
</evidence>
<proteinExistence type="predicted"/>
<protein>
    <submittedName>
        <fullName evidence="4">Alanine acetyltransferase</fullName>
    </submittedName>
</protein>
<dbReference type="InterPro" id="IPR000182">
    <property type="entry name" value="GNAT_dom"/>
</dbReference>
<feature type="domain" description="N-acetyltransferase" evidence="3">
    <location>
        <begin position="1"/>
        <end position="147"/>
    </location>
</feature>
<dbReference type="PANTHER" id="PTHR43420:SF12">
    <property type="entry name" value="N-ACETYLTRANSFERASE DOMAIN-CONTAINING PROTEIN"/>
    <property type="match status" value="1"/>
</dbReference>
<dbReference type="EMBL" id="BMZB01000001">
    <property type="protein sequence ID" value="GGZ24562.1"/>
    <property type="molecule type" value="Genomic_DNA"/>
</dbReference>
<accession>A0A918PVP2</accession>
<dbReference type="SUPFAM" id="SSF55729">
    <property type="entry name" value="Acyl-CoA N-acyltransferases (Nat)"/>
    <property type="match status" value="1"/>
</dbReference>
<dbReference type="PROSITE" id="PS51186">
    <property type="entry name" value="GNAT"/>
    <property type="match status" value="1"/>
</dbReference>
<dbReference type="AlphaFoldDB" id="A0A918PVP2"/>
<keyword evidence="2" id="KW-0012">Acyltransferase</keyword>
<evidence type="ECO:0000256" key="2">
    <source>
        <dbReference type="ARBA" id="ARBA00023315"/>
    </source>
</evidence>
<evidence type="ECO:0000259" key="3">
    <source>
        <dbReference type="PROSITE" id="PS51186"/>
    </source>
</evidence>
<dbReference type="CDD" id="cd04301">
    <property type="entry name" value="NAT_SF"/>
    <property type="match status" value="1"/>
</dbReference>
<dbReference type="GO" id="GO:0016747">
    <property type="term" value="F:acyltransferase activity, transferring groups other than amino-acyl groups"/>
    <property type="evidence" value="ECO:0007669"/>
    <property type="project" value="InterPro"/>
</dbReference>
<evidence type="ECO:0000313" key="5">
    <source>
        <dbReference type="Proteomes" id="UP000662572"/>
    </source>
</evidence>
<reference evidence="4" key="2">
    <citation type="submission" date="2020-09" db="EMBL/GenBank/DDBJ databases">
        <authorList>
            <person name="Sun Q."/>
            <person name="Kim S."/>
        </authorList>
    </citation>
    <scope>NUCLEOTIDE SEQUENCE</scope>
    <source>
        <strain evidence="4">KCTC 32296</strain>
    </source>
</reference>
<dbReference type="Pfam" id="PF00583">
    <property type="entry name" value="Acetyltransf_1"/>
    <property type="match status" value="1"/>
</dbReference>
<gene>
    <name evidence="4" type="ORF">GCM10011273_07230</name>
</gene>
<comment type="caution">
    <text evidence="4">The sequence shown here is derived from an EMBL/GenBank/DDBJ whole genome shotgun (WGS) entry which is preliminary data.</text>
</comment>
<dbReference type="InterPro" id="IPR016181">
    <property type="entry name" value="Acyl_CoA_acyltransferase"/>
</dbReference>
<dbReference type="PANTHER" id="PTHR43420">
    <property type="entry name" value="ACETYLTRANSFERASE"/>
    <property type="match status" value="1"/>
</dbReference>
<name>A0A918PVP2_9CAUL</name>
<dbReference type="RefSeq" id="WP_189484988.1">
    <property type="nucleotide sequence ID" value="NZ_BMZB01000001.1"/>
</dbReference>
<organism evidence="4 5">
    <name type="scientific">Asticcacaulis endophyticus</name>
    <dbReference type="NCBI Taxonomy" id="1395890"/>
    <lineage>
        <taxon>Bacteria</taxon>
        <taxon>Pseudomonadati</taxon>
        <taxon>Pseudomonadota</taxon>
        <taxon>Alphaproteobacteria</taxon>
        <taxon>Caulobacterales</taxon>
        <taxon>Caulobacteraceae</taxon>
        <taxon>Asticcacaulis</taxon>
    </lineage>
</organism>
<sequence length="149" mass="16790">MIIEDIGQYTPDISIIHEQNFDFVWKDSEFIELLAKNTTLAKYVKINNEIQSFVFLSFISQEAEILTLATRADAHNRGLATALLNAVIDDLKGRGCESIFLEVAVDNPAAWALYKKFGFVRVGKRKSYYSRRIGPPVDGDVLRLDLCCG</sequence>